<dbReference type="GO" id="GO:0005789">
    <property type="term" value="C:endoplasmic reticulum membrane"/>
    <property type="evidence" value="ECO:0007669"/>
    <property type="project" value="UniProtKB-SubCell"/>
</dbReference>
<feature type="compositionally biased region" description="Low complexity" evidence="13">
    <location>
        <begin position="294"/>
        <end position="303"/>
    </location>
</feature>
<accession>A0AAD7JZ58</accession>
<dbReference type="GO" id="GO:0000422">
    <property type="term" value="P:autophagy of mitochondrion"/>
    <property type="evidence" value="ECO:0007669"/>
    <property type="project" value="TreeGrafter"/>
</dbReference>
<gene>
    <name evidence="14" type="ORF">B0H16DRAFT_1408019</name>
</gene>
<keyword evidence="6" id="KW-0256">Endoplasmic reticulum</keyword>
<keyword evidence="5" id="KW-0813">Transport</keyword>
<proteinExistence type="inferred from homology"/>
<feature type="region of interest" description="Disordered" evidence="13">
    <location>
        <begin position="1541"/>
        <end position="1565"/>
    </location>
</feature>
<evidence type="ECO:0000256" key="8">
    <source>
        <dbReference type="ARBA" id="ARBA00023055"/>
    </source>
</evidence>
<dbReference type="GO" id="GO:0006869">
    <property type="term" value="P:lipid transport"/>
    <property type="evidence" value="ECO:0007669"/>
    <property type="project" value="UniProtKB-KW"/>
</dbReference>
<feature type="region of interest" description="Disordered" evidence="13">
    <location>
        <begin position="721"/>
        <end position="801"/>
    </location>
</feature>
<feature type="compositionally biased region" description="Low complexity" evidence="13">
    <location>
        <begin position="345"/>
        <end position="358"/>
    </location>
</feature>
<feature type="region of interest" description="Disordered" evidence="13">
    <location>
        <begin position="1870"/>
        <end position="1895"/>
    </location>
</feature>
<dbReference type="GO" id="GO:0032266">
    <property type="term" value="F:phosphatidylinositol-3-phosphate binding"/>
    <property type="evidence" value="ECO:0007669"/>
    <property type="project" value="TreeGrafter"/>
</dbReference>
<dbReference type="Proteomes" id="UP001215598">
    <property type="component" value="Unassembled WGS sequence"/>
</dbReference>
<feature type="compositionally biased region" description="Low complexity" evidence="13">
    <location>
        <begin position="319"/>
        <end position="328"/>
    </location>
</feature>
<keyword evidence="9" id="KW-0472">Membrane</keyword>
<feature type="compositionally biased region" description="Basic and acidic residues" evidence="13">
    <location>
        <begin position="721"/>
        <end position="731"/>
    </location>
</feature>
<name>A0AAD7JZ58_9AGAR</name>
<evidence type="ECO:0000256" key="7">
    <source>
        <dbReference type="ARBA" id="ARBA00023006"/>
    </source>
</evidence>
<dbReference type="GO" id="GO:0061709">
    <property type="term" value="P:reticulophagy"/>
    <property type="evidence" value="ECO:0007669"/>
    <property type="project" value="TreeGrafter"/>
</dbReference>
<dbReference type="PANTHER" id="PTHR13190:SF1">
    <property type="entry name" value="AUTOPHAGY-RELATED 2, ISOFORM A"/>
    <property type="match status" value="1"/>
</dbReference>
<dbReference type="GO" id="GO:0034045">
    <property type="term" value="C:phagophore assembly site membrane"/>
    <property type="evidence" value="ECO:0007669"/>
    <property type="project" value="UniProtKB-SubCell"/>
</dbReference>
<keyword evidence="15" id="KW-1185">Reference proteome</keyword>
<dbReference type="PANTHER" id="PTHR13190">
    <property type="entry name" value="AUTOPHAGY-RELATED 2, ISOFORM A"/>
    <property type="match status" value="1"/>
</dbReference>
<feature type="region of interest" description="Disordered" evidence="13">
    <location>
        <begin position="640"/>
        <end position="665"/>
    </location>
</feature>
<dbReference type="EMBL" id="JARKIB010000011">
    <property type="protein sequence ID" value="KAJ7774910.1"/>
    <property type="molecule type" value="Genomic_DNA"/>
</dbReference>
<evidence type="ECO:0000313" key="15">
    <source>
        <dbReference type="Proteomes" id="UP001215598"/>
    </source>
</evidence>
<evidence type="ECO:0000256" key="13">
    <source>
        <dbReference type="SAM" id="MobiDB-lite"/>
    </source>
</evidence>
<dbReference type="GO" id="GO:0034727">
    <property type="term" value="P:piecemeal microautophagy of the nucleus"/>
    <property type="evidence" value="ECO:0007669"/>
    <property type="project" value="TreeGrafter"/>
</dbReference>
<comment type="catalytic activity">
    <reaction evidence="12">
        <text>a 1,2-diacyl-sn-glycero-3-phosphocholine(in) = a 1,2-diacyl-sn-glycero-3-phosphocholine(out)</text>
        <dbReference type="Rhea" id="RHEA:38571"/>
        <dbReference type="ChEBI" id="CHEBI:57643"/>
    </reaction>
</comment>
<keyword evidence="8" id="KW-0445">Lipid transport</keyword>
<comment type="catalytic activity">
    <reaction evidence="11">
        <text>a 1,2-diacyl-sn-glycero-3-phosphoethanolamine(in) = a 1,2-diacyl-sn-glycero-3-phosphoethanolamine(out)</text>
        <dbReference type="Rhea" id="RHEA:38895"/>
        <dbReference type="ChEBI" id="CHEBI:64612"/>
    </reaction>
</comment>
<protein>
    <recommendedName>
        <fullName evidence="4">Autophagy-related protein 2</fullName>
    </recommendedName>
</protein>
<evidence type="ECO:0000256" key="3">
    <source>
        <dbReference type="ARBA" id="ARBA00009714"/>
    </source>
</evidence>
<sequence length="1995" mass="217445">MSWYSSWLPGLPSIGFALPAAIQRRFISFVLKKSLGHLLKPGQLDIDQIDSQIGSGYVQVNDLQLDSQAINSALLGLPIELHEGSISCVTARIPWPNPLTSTVGLSLDSLHLTFHVLPSSNHTPSATQNLAESVASVADSFIHDELSPREEATLRESFHPDLASSIYAEDHSVPGGLDPFISAPEEEELRADADPAGISIFATLIERLLARFEFDAVNTTITLVHPDHTSFSICIPEIIYCTERRPDEQNVSQETEIALGETRMVTISGLSVTARNLHAPVHVSYPSSSSLAFDTSSSSTSAAHPVPSLRTISPEHTRSASPASSSSSLDDEAQYAMSQSLAFLPPRSASPTSSVASSMYQSAISHTPHLPDDEEPSGQRPPSPGQPADSILPPSPKPQEQISLSEDILSFGLDPLVLRLKTPPTPQPSLGEETSVPTEVIDLSVEIGTIGCALRAWHIKGVLDLLDVVTGSLQPKSSSSATPASAQTQSPGFSVQTTLRGVVIILLPATIPGIRAQPMADFFHRPLIPPKYPQSYLRMHLENISASIVPTPGTDAFAFSLGEISAFVFHSHAVSQEDIGISASPLLITDHHLSIQYPTSHHHPDSGDQPVPLPSFDVNDWTDAKHKSFGMKVSHWKTKAKPKYSKLRRESRTDAGTSNEDPTPAIPPAILLVVKRSASKRNSPSVSVVNVVVEPLHVFLDLDLATAGLAFLDELADRQQFKDHESPRDEFSTEDSDDDTPPASPRSRKTQSAKEQERERRRLEKMVLEDLDLDIDYRPSPSRKKHSPRAPKRQTKGEPATTVMIKSEMIRVQIRCPPPPGRPARSGALVLDFHDVEVATGPVERKNATRFETRETVPPPNLPEAETLFSAGCRRIVVACSLVNEGKAQTLLSIGPLESGGTQDAEPPLFPRIVASKSPPSRQSSRSTVALIVRIPSVHAHVSKPILDGLQYLADDGAQLAERAFGGDVGSDTEKVESRDSSLIGSRYFAKSRSGSGSGSGISASRNNSKSESVIKLEITEVSVEIMLPRESSSASARPFNITASDLDILVELKPEGKDETVVTLAAMGLEVRNTNLAGISESLLSLTTPRGLTSAAKPLLKLAFTSLVVPETTVKESRIKLALWGFTCNISPDIQWTTDLGLFFKPPPGAFEAVIPTERTHISLKIMDGSIRIMASHHPGALVVHTGALDFSTSIVGDSTDTSFHLSIPELAVLMIDDLADTIDLDAHNHSGVRLWRKTGFALLSEIADLDLTFKNSRASPLPDTLVVVERVTLRLHLCADSLTAVTEFAQDLASSFKPVSDEEFIPKPKPAPAIVSQPSSHEALMASVDDLAFKRVPEVGPAPDMINDDLPTNMDYLDESFGAAAGLRELRDEDLDDFDVDDSIDTSPLAAGTPGIVSKVGGETIKMLRPEGLHIVEHHFDTLPADTSDGSLKLGATTVRVRMHKGDINLFLYDGYDWAKTRKMIEEEVKQMRKRLAKIRQLVAGGQTQDPSFEETSTVLFNSVYIGLDQDVDELEPAALIAAIDEELKDDLDTISQSSWQSLRPSSGTKPRTPSAKVHGKRLTRSKAPSIEFQLMGVEAEVDQYRPDEPIVSRTFVTVKNLEILDHIKTSTWKKFLTELRSDSRGNVRETDSNMVRVELRSVRPVPGHPSEEARLRAKILPLRLYVDQDALDFLKKFFSFKAPQSMSSAESESDGEGDIYFQLAEIFPVDLKLDYKPRRVDYRALREGKTIELMNFFHFDGAEMTLRHITLAGITGWPRMFDMLNDLWTPDVKATQLVDVISGVAPIRSVVNVGSGVADLVLLPIAQYKKDGRIVRGVQKGTTAFFKSTAVEAIKLGARLATGTQVILEQAEDVLGGQFKNPVTTETVQPMVGGDYGQYGQNNTSDEDDEPEDLISKYAEQPADLKEGMQSAYKSLQRNLNSAAQTILAVPMEVYERSGNEGPVRSVIRAVPIAVLKPMIGASEAVSKTLLGLHNTLDPNVRHENEAKYKQR</sequence>
<dbReference type="GO" id="GO:0000045">
    <property type="term" value="P:autophagosome assembly"/>
    <property type="evidence" value="ECO:0007669"/>
    <property type="project" value="TreeGrafter"/>
</dbReference>
<organism evidence="14 15">
    <name type="scientific">Mycena metata</name>
    <dbReference type="NCBI Taxonomy" id="1033252"/>
    <lineage>
        <taxon>Eukaryota</taxon>
        <taxon>Fungi</taxon>
        <taxon>Dikarya</taxon>
        <taxon>Basidiomycota</taxon>
        <taxon>Agaricomycotina</taxon>
        <taxon>Agaricomycetes</taxon>
        <taxon>Agaricomycetidae</taxon>
        <taxon>Agaricales</taxon>
        <taxon>Marasmiineae</taxon>
        <taxon>Mycenaceae</taxon>
        <taxon>Mycena</taxon>
    </lineage>
</organism>
<comment type="subcellular location">
    <subcellularLocation>
        <location evidence="1">Endoplasmic reticulum membrane</location>
        <topology evidence="1">Peripheral membrane protein</topology>
    </subcellularLocation>
    <subcellularLocation>
        <location evidence="2">Preautophagosomal structure membrane</location>
        <topology evidence="2">Peripheral membrane protein</topology>
    </subcellularLocation>
</comment>
<evidence type="ECO:0000256" key="9">
    <source>
        <dbReference type="ARBA" id="ARBA00023136"/>
    </source>
</evidence>
<dbReference type="GO" id="GO:0061723">
    <property type="term" value="P:glycophagy"/>
    <property type="evidence" value="ECO:0007669"/>
    <property type="project" value="TreeGrafter"/>
</dbReference>
<evidence type="ECO:0000313" key="14">
    <source>
        <dbReference type="EMBL" id="KAJ7774910.1"/>
    </source>
</evidence>
<reference evidence="14" key="1">
    <citation type="submission" date="2023-03" db="EMBL/GenBank/DDBJ databases">
        <title>Massive genome expansion in bonnet fungi (Mycena s.s.) driven by repeated elements and novel gene families across ecological guilds.</title>
        <authorList>
            <consortium name="Lawrence Berkeley National Laboratory"/>
            <person name="Harder C.B."/>
            <person name="Miyauchi S."/>
            <person name="Viragh M."/>
            <person name="Kuo A."/>
            <person name="Thoen E."/>
            <person name="Andreopoulos B."/>
            <person name="Lu D."/>
            <person name="Skrede I."/>
            <person name="Drula E."/>
            <person name="Henrissat B."/>
            <person name="Morin E."/>
            <person name="Kohler A."/>
            <person name="Barry K."/>
            <person name="LaButti K."/>
            <person name="Morin E."/>
            <person name="Salamov A."/>
            <person name="Lipzen A."/>
            <person name="Mereny Z."/>
            <person name="Hegedus B."/>
            <person name="Baldrian P."/>
            <person name="Stursova M."/>
            <person name="Weitz H."/>
            <person name="Taylor A."/>
            <person name="Grigoriev I.V."/>
            <person name="Nagy L.G."/>
            <person name="Martin F."/>
            <person name="Kauserud H."/>
        </authorList>
    </citation>
    <scope>NUCLEOTIDE SEQUENCE</scope>
    <source>
        <strain evidence="14">CBHHK182m</strain>
    </source>
</reference>
<evidence type="ECO:0000256" key="11">
    <source>
        <dbReference type="ARBA" id="ARBA00024615"/>
    </source>
</evidence>
<dbReference type="Pfam" id="PF13329">
    <property type="entry name" value="ATG2_CAD"/>
    <property type="match status" value="1"/>
</dbReference>
<evidence type="ECO:0000256" key="5">
    <source>
        <dbReference type="ARBA" id="ARBA00022448"/>
    </source>
</evidence>
<evidence type="ECO:0000256" key="10">
    <source>
        <dbReference type="ARBA" id="ARBA00024479"/>
    </source>
</evidence>
<feature type="compositionally biased region" description="Basic residues" evidence="13">
    <location>
        <begin position="781"/>
        <end position="794"/>
    </location>
</feature>
<comment type="caution">
    <text evidence="14">The sequence shown here is derived from an EMBL/GenBank/DDBJ whole genome shotgun (WGS) entry which is preliminary data.</text>
</comment>
<comment type="catalytic activity">
    <reaction evidence="10">
        <text>a 1,2-diacyl-sn-glycero-3-phospho-L-serine(in) = a 1,2-diacyl-sn-glycero-3-phospho-L-serine(out)</text>
        <dbReference type="Rhea" id="RHEA:38663"/>
        <dbReference type="ChEBI" id="CHEBI:57262"/>
    </reaction>
</comment>
<evidence type="ECO:0000256" key="6">
    <source>
        <dbReference type="ARBA" id="ARBA00022824"/>
    </source>
</evidence>
<feature type="region of interest" description="Disordered" evidence="13">
    <location>
        <begin position="294"/>
        <end position="401"/>
    </location>
</feature>
<comment type="similarity">
    <text evidence="3">Belongs to the ATG2 family.</text>
</comment>
<dbReference type="GO" id="GO:0043495">
    <property type="term" value="F:protein-membrane adaptor activity"/>
    <property type="evidence" value="ECO:0007669"/>
    <property type="project" value="TreeGrafter"/>
</dbReference>
<keyword evidence="7" id="KW-0072">Autophagy</keyword>
<feature type="compositionally biased region" description="Basic and acidic residues" evidence="13">
    <location>
        <begin position="752"/>
        <end position="768"/>
    </location>
</feature>
<dbReference type="GO" id="GO:0061908">
    <property type="term" value="C:phagophore"/>
    <property type="evidence" value="ECO:0007669"/>
    <property type="project" value="TreeGrafter"/>
</dbReference>
<evidence type="ECO:0000256" key="1">
    <source>
        <dbReference type="ARBA" id="ARBA00004406"/>
    </source>
</evidence>
<evidence type="ECO:0000256" key="4">
    <source>
        <dbReference type="ARBA" id="ARBA00018070"/>
    </source>
</evidence>
<dbReference type="InterPro" id="IPR026849">
    <property type="entry name" value="ATG2"/>
</dbReference>
<evidence type="ECO:0000256" key="2">
    <source>
        <dbReference type="ARBA" id="ARBA00004623"/>
    </source>
</evidence>
<evidence type="ECO:0000256" key="12">
    <source>
        <dbReference type="ARBA" id="ARBA00024631"/>
    </source>
</evidence>